<dbReference type="PANTHER" id="PTHR21071">
    <property type="entry name" value="UDP-N-ACETYLENOLPYRUVOYLGLUCOSAMINE REDUCTASE"/>
    <property type="match status" value="1"/>
</dbReference>
<evidence type="ECO:0000256" key="13">
    <source>
        <dbReference type="ARBA" id="ARBA00022960"/>
    </source>
</evidence>
<dbReference type="Gene3D" id="3.30.465.10">
    <property type="match status" value="1"/>
</dbReference>
<dbReference type="Proteomes" id="UP000295565">
    <property type="component" value="Unassembled WGS sequence"/>
</dbReference>
<dbReference type="InterPro" id="IPR036318">
    <property type="entry name" value="FAD-bd_PCMH-like_sf"/>
</dbReference>
<evidence type="ECO:0000313" key="22">
    <source>
        <dbReference type="EMBL" id="TCK57656.1"/>
    </source>
</evidence>
<comment type="catalytic activity">
    <reaction evidence="19 20">
        <text>UDP-N-acetyl-alpha-D-muramate + NADP(+) = UDP-N-acetyl-3-O-(1-carboxyvinyl)-alpha-D-glucosamine + NADPH + H(+)</text>
        <dbReference type="Rhea" id="RHEA:12248"/>
        <dbReference type="ChEBI" id="CHEBI:15378"/>
        <dbReference type="ChEBI" id="CHEBI:57783"/>
        <dbReference type="ChEBI" id="CHEBI:58349"/>
        <dbReference type="ChEBI" id="CHEBI:68483"/>
        <dbReference type="ChEBI" id="CHEBI:70757"/>
        <dbReference type="EC" id="1.3.1.98"/>
    </reaction>
</comment>
<evidence type="ECO:0000256" key="10">
    <source>
        <dbReference type="ARBA" id="ARBA00022630"/>
    </source>
</evidence>
<name>A0A4R1K0Z4_9GAMM</name>
<dbReference type="InterPro" id="IPR011601">
    <property type="entry name" value="MurB_C"/>
</dbReference>
<dbReference type="InterPro" id="IPR006094">
    <property type="entry name" value="Oxid_FAD_bind_N"/>
</dbReference>
<feature type="domain" description="FAD-binding PCMH-type" evidence="21">
    <location>
        <begin position="12"/>
        <end position="181"/>
    </location>
</feature>
<evidence type="ECO:0000256" key="19">
    <source>
        <dbReference type="ARBA" id="ARBA00048914"/>
    </source>
</evidence>
<comment type="caution">
    <text evidence="22">The sequence shown here is derived from an EMBL/GenBank/DDBJ whole genome shotgun (WGS) entry which is preliminary data.</text>
</comment>
<evidence type="ECO:0000259" key="21">
    <source>
        <dbReference type="PROSITE" id="PS51387"/>
    </source>
</evidence>
<dbReference type="GO" id="GO:0008762">
    <property type="term" value="F:UDP-N-acetylmuramate dehydrogenase activity"/>
    <property type="evidence" value="ECO:0007669"/>
    <property type="project" value="UniProtKB-UniRule"/>
</dbReference>
<evidence type="ECO:0000256" key="11">
    <source>
        <dbReference type="ARBA" id="ARBA00022827"/>
    </source>
</evidence>
<evidence type="ECO:0000256" key="17">
    <source>
        <dbReference type="ARBA" id="ARBA00023316"/>
    </source>
</evidence>
<evidence type="ECO:0000256" key="2">
    <source>
        <dbReference type="ARBA" id="ARBA00003921"/>
    </source>
</evidence>
<keyword evidence="23" id="KW-1185">Reference proteome</keyword>
<dbReference type="GO" id="GO:0008360">
    <property type="term" value="P:regulation of cell shape"/>
    <property type="evidence" value="ECO:0007669"/>
    <property type="project" value="UniProtKB-KW"/>
</dbReference>
<accession>A0A4R1K0Z4</accession>
<keyword evidence="14 20" id="KW-0573">Peptidoglycan synthesis</keyword>
<evidence type="ECO:0000256" key="18">
    <source>
        <dbReference type="ARBA" id="ARBA00031026"/>
    </source>
</evidence>
<evidence type="ECO:0000256" key="6">
    <source>
        <dbReference type="ARBA" id="ARBA00012518"/>
    </source>
</evidence>
<dbReference type="Pfam" id="PF02873">
    <property type="entry name" value="MurB_C"/>
    <property type="match status" value="1"/>
</dbReference>
<keyword evidence="9 20" id="KW-0132">Cell division</keyword>
<keyword evidence="13 20" id="KW-0133">Cell shape</keyword>
<keyword evidence="12 20" id="KW-0521">NADP</keyword>
<feature type="active site" description="Proton donor" evidence="20">
    <location>
        <position position="227"/>
    </location>
</feature>
<evidence type="ECO:0000256" key="16">
    <source>
        <dbReference type="ARBA" id="ARBA00023306"/>
    </source>
</evidence>
<comment type="pathway">
    <text evidence="4 20">Cell wall biogenesis; peptidoglycan biosynthesis.</text>
</comment>
<dbReference type="InterPro" id="IPR016169">
    <property type="entry name" value="FAD-bd_PCMH_sub2"/>
</dbReference>
<keyword evidence="10 20" id="KW-0285">Flavoprotein</keyword>
<keyword evidence="17 20" id="KW-0961">Cell wall biogenesis/degradation</keyword>
<dbReference type="HAMAP" id="MF_00037">
    <property type="entry name" value="MurB"/>
    <property type="match status" value="1"/>
</dbReference>
<evidence type="ECO:0000256" key="9">
    <source>
        <dbReference type="ARBA" id="ARBA00022618"/>
    </source>
</evidence>
<evidence type="ECO:0000256" key="15">
    <source>
        <dbReference type="ARBA" id="ARBA00023002"/>
    </source>
</evidence>
<dbReference type="OrthoDB" id="9804753at2"/>
<evidence type="ECO:0000256" key="12">
    <source>
        <dbReference type="ARBA" id="ARBA00022857"/>
    </source>
</evidence>
<dbReference type="Pfam" id="PF01565">
    <property type="entry name" value="FAD_binding_4"/>
    <property type="match status" value="1"/>
</dbReference>
<evidence type="ECO:0000256" key="5">
    <source>
        <dbReference type="ARBA" id="ARBA00010485"/>
    </source>
</evidence>
<dbReference type="GO" id="GO:0071555">
    <property type="term" value="P:cell wall organization"/>
    <property type="evidence" value="ECO:0007669"/>
    <property type="project" value="UniProtKB-KW"/>
</dbReference>
<comment type="function">
    <text evidence="2 20">Cell wall formation.</text>
</comment>
<keyword evidence="15 20" id="KW-0560">Oxidoreductase</keyword>
<dbReference type="GO" id="GO:0071949">
    <property type="term" value="F:FAD binding"/>
    <property type="evidence" value="ECO:0007669"/>
    <property type="project" value="InterPro"/>
</dbReference>
<dbReference type="NCBIfam" id="NF000755">
    <property type="entry name" value="PRK00046.1"/>
    <property type="match status" value="1"/>
</dbReference>
<dbReference type="GO" id="GO:0005829">
    <property type="term" value="C:cytosol"/>
    <property type="evidence" value="ECO:0007669"/>
    <property type="project" value="TreeGrafter"/>
</dbReference>
<dbReference type="InterPro" id="IPR016167">
    <property type="entry name" value="FAD-bd_PCMH_sub1"/>
</dbReference>
<evidence type="ECO:0000256" key="7">
    <source>
        <dbReference type="ARBA" id="ARBA00015188"/>
    </source>
</evidence>
<feature type="active site" evidence="20">
    <location>
        <position position="324"/>
    </location>
</feature>
<dbReference type="NCBIfam" id="TIGR00179">
    <property type="entry name" value="murB"/>
    <property type="match status" value="1"/>
</dbReference>
<dbReference type="AlphaFoldDB" id="A0A4R1K0Z4"/>
<dbReference type="PROSITE" id="PS51387">
    <property type="entry name" value="FAD_PCMH"/>
    <property type="match status" value="1"/>
</dbReference>
<evidence type="ECO:0000256" key="20">
    <source>
        <dbReference type="HAMAP-Rule" id="MF_00037"/>
    </source>
</evidence>
<dbReference type="UniPathway" id="UPA00219"/>
<comment type="similarity">
    <text evidence="5 20">Belongs to the MurB family.</text>
</comment>
<dbReference type="SUPFAM" id="SSF56194">
    <property type="entry name" value="Uridine diphospho-N-Acetylenolpyruvylglucosamine reductase, MurB, C-terminal domain"/>
    <property type="match status" value="1"/>
</dbReference>
<evidence type="ECO:0000256" key="1">
    <source>
        <dbReference type="ARBA" id="ARBA00001974"/>
    </source>
</evidence>
<gene>
    <name evidence="20" type="primary">murB</name>
    <name evidence="22" type="ORF">EV690_1344</name>
</gene>
<dbReference type="RefSeq" id="WP_131912211.1">
    <property type="nucleotide sequence ID" value="NZ_OU594967.1"/>
</dbReference>
<dbReference type="GO" id="GO:0051301">
    <property type="term" value="P:cell division"/>
    <property type="evidence" value="ECO:0007669"/>
    <property type="project" value="UniProtKB-KW"/>
</dbReference>
<protein>
    <recommendedName>
        <fullName evidence="7 20">UDP-N-acetylenolpyruvoylglucosamine reductase</fullName>
        <ecNumber evidence="6 20">1.3.1.98</ecNumber>
    </recommendedName>
    <alternativeName>
        <fullName evidence="18 20">UDP-N-acetylmuramate dehydrogenase</fullName>
    </alternativeName>
</protein>
<dbReference type="GO" id="GO:0009252">
    <property type="term" value="P:peptidoglycan biosynthetic process"/>
    <property type="evidence" value="ECO:0007669"/>
    <property type="project" value="UniProtKB-UniRule"/>
</dbReference>
<evidence type="ECO:0000256" key="4">
    <source>
        <dbReference type="ARBA" id="ARBA00004752"/>
    </source>
</evidence>
<comment type="cofactor">
    <cofactor evidence="1 20">
        <name>FAD</name>
        <dbReference type="ChEBI" id="CHEBI:57692"/>
    </cofactor>
</comment>
<reference evidence="22 23" key="1">
    <citation type="submission" date="2019-03" db="EMBL/GenBank/DDBJ databases">
        <title>Genomic Encyclopedia of Type Strains, Phase IV (KMG-IV): sequencing the most valuable type-strain genomes for metagenomic binning, comparative biology and taxonomic classification.</title>
        <authorList>
            <person name="Goeker M."/>
        </authorList>
    </citation>
    <scope>NUCLEOTIDE SEQUENCE [LARGE SCALE GENOMIC DNA]</scope>
    <source>
        <strain evidence="22 23">DSM 18577</strain>
    </source>
</reference>
<dbReference type="InterPro" id="IPR016166">
    <property type="entry name" value="FAD-bd_PCMH"/>
</dbReference>
<evidence type="ECO:0000256" key="14">
    <source>
        <dbReference type="ARBA" id="ARBA00022984"/>
    </source>
</evidence>
<organism evidence="22 23">
    <name type="scientific">Celerinatantimonas diazotrophica</name>
    <dbReference type="NCBI Taxonomy" id="412034"/>
    <lineage>
        <taxon>Bacteria</taxon>
        <taxon>Pseudomonadati</taxon>
        <taxon>Pseudomonadota</taxon>
        <taxon>Gammaproteobacteria</taxon>
        <taxon>Celerinatantimonadaceae</taxon>
        <taxon>Celerinatantimonas</taxon>
    </lineage>
</organism>
<dbReference type="EC" id="1.3.1.98" evidence="6 20"/>
<keyword evidence="16 20" id="KW-0131">Cell cycle</keyword>
<dbReference type="InterPro" id="IPR036635">
    <property type="entry name" value="MurB_C_sf"/>
</dbReference>
<feature type="active site" evidence="20">
    <location>
        <position position="157"/>
    </location>
</feature>
<dbReference type="Gene3D" id="3.30.43.10">
    <property type="entry name" value="Uridine Diphospho-n-acetylenolpyruvylglucosamine Reductase, domain 2"/>
    <property type="match status" value="1"/>
</dbReference>
<proteinExistence type="inferred from homology"/>
<comment type="subcellular location">
    <subcellularLocation>
        <location evidence="3 20">Cytoplasm</location>
    </subcellularLocation>
</comment>
<dbReference type="SUPFAM" id="SSF56176">
    <property type="entry name" value="FAD-binding/transporter-associated domain-like"/>
    <property type="match status" value="1"/>
</dbReference>
<keyword evidence="8 20" id="KW-0963">Cytoplasm</keyword>
<dbReference type="EMBL" id="SMGD01000012">
    <property type="protein sequence ID" value="TCK57656.1"/>
    <property type="molecule type" value="Genomic_DNA"/>
</dbReference>
<keyword evidence="11 20" id="KW-0274">FAD</keyword>
<sequence>MNDARAYHTFAVSAKVGQVLVIRNLDDLKSLHSLSGAGKPWVCCGEGSNLLFVGDYEGTLVVNRLRSRQLIECNDAWLIEAAAGENWHELVCWLVSRNVGGLENLALIPGSVGAAPVQNIGAYGAELSDFCHWVEIWDSHTEQFSRLTHAQCQFGYRSSIFKTPQMQGCIVTRVGLKLSKQWQPNLNYGSLQSLDSDSVSISQVFDMICQTRRLKLPDPKKVGNAGSFFKNPIVERQWVERFQPLYAQIPIYPLPDGTFKVAAGWLIEQCGLKGVKMGGAGVHAKQALVLINESGHASGAEIVRLAGHIQDEVYQKFAIRLDPEVLFISTEGFVNPQEVLSNYAKS</sequence>
<evidence type="ECO:0000313" key="23">
    <source>
        <dbReference type="Proteomes" id="UP000295565"/>
    </source>
</evidence>
<dbReference type="PANTHER" id="PTHR21071:SF4">
    <property type="entry name" value="UDP-N-ACETYLENOLPYRUVOYLGLUCOSAMINE REDUCTASE"/>
    <property type="match status" value="1"/>
</dbReference>
<dbReference type="Gene3D" id="3.90.78.10">
    <property type="entry name" value="UDP-N-acetylenolpyruvoylglucosamine reductase, C-terminal domain"/>
    <property type="match status" value="1"/>
</dbReference>
<dbReference type="InterPro" id="IPR003170">
    <property type="entry name" value="MurB"/>
</dbReference>
<evidence type="ECO:0000256" key="8">
    <source>
        <dbReference type="ARBA" id="ARBA00022490"/>
    </source>
</evidence>
<evidence type="ECO:0000256" key="3">
    <source>
        <dbReference type="ARBA" id="ARBA00004496"/>
    </source>
</evidence>